<reference evidence="1" key="2">
    <citation type="submission" date="2020-11" db="EMBL/GenBank/DDBJ databases">
        <authorList>
            <person name="McCartney M.A."/>
            <person name="Auch B."/>
            <person name="Kono T."/>
            <person name="Mallez S."/>
            <person name="Becker A."/>
            <person name="Gohl D.M."/>
            <person name="Silverstein K.A.T."/>
            <person name="Koren S."/>
            <person name="Bechman K.B."/>
            <person name="Herman A."/>
            <person name="Abrahante J.E."/>
            <person name="Garbe J."/>
        </authorList>
    </citation>
    <scope>NUCLEOTIDE SEQUENCE</scope>
    <source>
        <strain evidence="1">Duluth1</strain>
        <tissue evidence="1">Whole animal</tissue>
    </source>
</reference>
<proteinExistence type="predicted"/>
<keyword evidence="2" id="KW-1185">Reference proteome</keyword>
<accession>A0A9D4L8T3</accession>
<reference evidence="1" key="1">
    <citation type="journal article" date="2019" name="bioRxiv">
        <title>The Genome of the Zebra Mussel, Dreissena polymorpha: A Resource for Invasive Species Research.</title>
        <authorList>
            <person name="McCartney M.A."/>
            <person name="Auch B."/>
            <person name="Kono T."/>
            <person name="Mallez S."/>
            <person name="Zhang Y."/>
            <person name="Obille A."/>
            <person name="Becker A."/>
            <person name="Abrahante J.E."/>
            <person name="Garbe J."/>
            <person name="Badalamenti J.P."/>
            <person name="Herman A."/>
            <person name="Mangelson H."/>
            <person name="Liachko I."/>
            <person name="Sullivan S."/>
            <person name="Sone E.D."/>
            <person name="Koren S."/>
            <person name="Silverstein K.A.T."/>
            <person name="Beckman K.B."/>
            <person name="Gohl D.M."/>
        </authorList>
    </citation>
    <scope>NUCLEOTIDE SEQUENCE</scope>
    <source>
        <strain evidence="1">Duluth1</strain>
        <tissue evidence="1">Whole animal</tissue>
    </source>
</reference>
<dbReference type="Proteomes" id="UP000828390">
    <property type="component" value="Unassembled WGS sequence"/>
</dbReference>
<protein>
    <submittedName>
        <fullName evidence="1">Uncharacterized protein</fullName>
    </submittedName>
</protein>
<dbReference type="EMBL" id="JAIWYP010000003">
    <property type="protein sequence ID" value="KAH3853943.1"/>
    <property type="molecule type" value="Genomic_DNA"/>
</dbReference>
<name>A0A9D4L8T3_DREPO</name>
<organism evidence="1 2">
    <name type="scientific">Dreissena polymorpha</name>
    <name type="common">Zebra mussel</name>
    <name type="synonym">Mytilus polymorpha</name>
    <dbReference type="NCBI Taxonomy" id="45954"/>
    <lineage>
        <taxon>Eukaryota</taxon>
        <taxon>Metazoa</taxon>
        <taxon>Spiralia</taxon>
        <taxon>Lophotrochozoa</taxon>
        <taxon>Mollusca</taxon>
        <taxon>Bivalvia</taxon>
        <taxon>Autobranchia</taxon>
        <taxon>Heteroconchia</taxon>
        <taxon>Euheterodonta</taxon>
        <taxon>Imparidentia</taxon>
        <taxon>Neoheterodontei</taxon>
        <taxon>Myida</taxon>
        <taxon>Dreissenoidea</taxon>
        <taxon>Dreissenidae</taxon>
        <taxon>Dreissena</taxon>
    </lineage>
</organism>
<sequence length="191" mass="22087">MIISHQNVIEIVIRIPHHYLLDDTASSITRDSDEDWPVSLTHCVDEDTHFLLIQDSAEAIPPLLIRDSDDDTLSLLTLYFCEDANSSLFEIVIMMMTNLYLPEIVMMIPHSNSLEIFMRIPHSNLLEKVLRIPHPNLFEIMIIIPHLNLLEILMRPKRNPDLETKVRKLRSSLPSGPRLHTSRSYTLFSLP</sequence>
<evidence type="ECO:0000313" key="2">
    <source>
        <dbReference type="Proteomes" id="UP000828390"/>
    </source>
</evidence>
<comment type="caution">
    <text evidence="1">The sequence shown here is derived from an EMBL/GenBank/DDBJ whole genome shotgun (WGS) entry which is preliminary data.</text>
</comment>
<evidence type="ECO:0000313" key="1">
    <source>
        <dbReference type="EMBL" id="KAH3853943.1"/>
    </source>
</evidence>
<gene>
    <name evidence="1" type="ORF">DPMN_096481</name>
</gene>
<dbReference type="AlphaFoldDB" id="A0A9D4L8T3"/>